<dbReference type="AlphaFoldDB" id="A0AAV7R0W2"/>
<reference evidence="1" key="1">
    <citation type="journal article" date="2022" name="bioRxiv">
        <title>Sequencing and chromosome-scale assembly of the giantPleurodeles waltlgenome.</title>
        <authorList>
            <person name="Brown T."/>
            <person name="Elewa A."/>
            <person name="Iarovenko S."/>
            <person name="Subramanian E."/>
            <person name="Araus A.J."/>
            <person name="Petzold A."/>
            <person name="Susuki M."/>
            <person name="Suzuki K.-i.T."/>
            <person name="Hayashi T."/>
            <person name="Toyoda A."/>
            <person name="Oliveira C."/>
            <person name="Osipova E."/>
            <person name="Leigh N.D."/>
            <person name="Simon A."/>
            <person name="Yun M.H."/>
        </authorList>
    </citation>
    <scope>NUCLEOTIDE SEQUENCE</scope>
    <source>
        <strain evidence="1">20211129_DDA</strain>
        <tissue evidence="1">Liver</tissue>
    </source>
</reference>
<dbReference type="Proteomes" id="UP001066276">
    <property type="component" value="Chromosome 6"/>
</dbReference>
<gene>
    <name evidence="1" type="ORF">NDU88_012689</name>
</gene>
<accession>A0AAV7R0W2</accession>
<protein>
    <submittedName>
        <fullName evidence="1">Uncharacterized protein</fullName>
    </submittedName>
</protein>
<comment type="caution">
    <text evidence="1">The sequence shown here is derived from an EMBL/GenBank/DDBJ whole genome shotgun (WGS) entry which is preliminary data.</text>
</comment>
<evidence type="ECO:0000313" key="2">
    <source>
        <dbReference type="Proteomes" id="UP001066276"/>
    </source>
</evidence>
<dbReference type="EMBL" id="JANPWB010000010">
    <property type="protein sequence ID" value="KAJ1146412.1"/>
    <property type="molecule type" value="Genomic_DNA"/>
</dbReference>
<evidence type="ECO:0000313" key="1">
    <source>
        <dbReference type="EMBL" id="KAJ1146412.1"/>
    </source>
</evidence>
<name>A0AAV7R0W2_PLEWA</name>
<proteinExistence type="predicted"/>
<organism evidence="1 2">
    <name type="scientific">Pleurodeles waltl</name>
    <name type="common">Iberian ribbed newt</name>
    <dbReference type="NCBI Taxonomy" id="8319"/>
    <lineage>
        <taxon>Eukaryota</taxon>
        <taxon>Metazoa</taxon>
        <taxon>Chordata</taxon>
        <taxon>Craniata</taxon>
        <taxon>Vertebrata</taxon>
        <taxon>Euteleostomi</taxon>
        <taxon>Amphibia</taxon>
        <taxon>Batrachia</taxon>
        <taxon>Caudata</taxon>
        <taxon>Salamandroidea</taxon>
        <taxon>Salamandridae</taxon>
        <taxon>Pleurodelinae</taxon>
        <taxon>Pleurodeles</taxon>
    </lineage>
</organism>
<keyword evidence="2" id="KW-1185">Reference proteome</keyword>
<sequence length="224" mass="25376">MRVAASGGIDTDCQRLFRPLECHYWEASKAQNNLSPNRTEFYVNRRRQNNFGQPECLVLEMGRTDTDTRKDTSYHLCFTDFLLEWAWKSYCPVVLLKPGALPSRDLCSGLGLWFLSIWQLTWESYQRNNQCGETKNQEAAPTELCSGGGAVVQLVTPFLKRRGTRSWAAVWQRCQPAAAHLVVQQAAGRREARGGLKGKRWLVAHEAWSDLVAAGVSEEALAWR</sequence>